<evidence type="ECO:0000313" key="1">
    <source>
        <dbReference type="EMBL" id="KAG9471284.1"/>
    </source>
</evidence>
<protein>
    <submittedName>
        <fullName evidence="1">Uncharacterized protein</fullName>
    </submittedName>
</protein>
<dbReference type="EMBL" id="WNTK01000162">
    <property type="protein sequence ID" value="KAG9471284.1"/>
    <property type="molecule type" value="Genomic_DNA"/>
</dbReference>
<accession>A0A8J6EM23</accession>
<evidence type="ECO:0000313" key="2">
    <source>
        <dbReference type="Proteomes" id="UP000770717"/>
    </source>
</evidence>
<gene>
    <name evidence="1" type="ORF">GDO78_015272</name>
</gene>
<name>A0A8J6EM23_ELECQ</name>
<proteinExistence type="predicted"/>
<reference evidence="1" key="1">
    <citation type="thesis" date="2020" institute="ProQuest LLC" country="789 East Eisenhower Parkway, Ann Arbor, MI, USA">
        <title>Comparative Genomics and Chromosome Evolution.</title>
        <authorList>
            <person name="Mudd A.B."/>
        </authorList>
    </citation>
    <scope>NUCLEOTIDE SEQUENCE</scope>
    <source>
        <strain evidence="1">HN-11 Male</strain>
        <tissue evidence="1">Kidney and liver</tissue>
    </source>
</reference>
<organism evidence="1 2">
    <name type="scientific">Eleutherodactylus coqui</name>
    <name type="common">Puerto Rican coqui</name>
    <dbReference type="NCBI Taxonomy" id="57060"/>
    <lineage>
        <taxon>Eukaryota</taxon>
        <taxon>Metazoa</taxon>
        <taxon>Chordata</taxon>
        <taxon>Craniata</taxon>
        <taxon>Vertebrata</taxon>
        <taxon>Euteleostomi</taxon>
        <taxon>Amphibia</taxon>
        <taxon>Batrachia</taxon>
        <taxon>Anura</taxon>
        <taxon>Neobatrachia</taxon>
        <taxon>Hyloidea</taxon>
        <taxon>Eleutherodactylidae</taxon>
        <taxon>Eleutherodactylinae</taxon>
        <taxon>Eleutherodactylus</taxon>
        <taxon>Eleutherodactylus</taxon>
    </lineage>
</organism>
<dbReference type="Proteomes" id="UP000770717">
    <property type="component" value="Unassembled WGS sequence"/>
</dbReference>
<sequence length="69" mass="8208">MFISCILEISLLVQDFCWLKQNRNIQLEDQKNEAFYHLALIPSLLIDLCLLLVNRNNPVYLQIMNQCWP</sequence>
<keyword evidence="2" id="KW-1185">Reference proteome</keyword>
<comment type="caution">
    <text evidence="1">The sequence shown here is derived from an EMBL/GenBank/DDBJ whole genome shotgun (WGS) entry which is preliminary data.</text>
</comment>
<dbReference type="AlphaFoldDB" id="A0A8J6EM23"/>